<feature type="transmembrane region" description="Helical" evidence="2">
    <location>
        <begin position="7"/>
        <end position="28"/>
    </location>
</feature>
<evidence type="ECO:0000313" key="3">
    <source>
        <dbReference type="EMBL" id="SCG49073.1"/>
    </source>
</evidence>
<evidence type="ECO:0000313" key="4">
    <source>
        <dbReference type="Proteomes" id="UP000198215"/>
    </source>
</evidence>
<dbReference type="Proteomes" id="UP000198215">
    <property type="component" value="Chromosome I"/>
</dbReference>
<reference evidence="4" key="1">
    <citation type="submission" date="2016-06" db="EMBL/GenBank/DDBJ databases">
        <authorList>
            <person name="Varghese N."/>
            <person name="Submissions Spin"/>
        </authorList>
    </citation>
    <scope>NUCLEOTIDE SEQUENCE [LARGE SCALE GENOMIC DNA]</scope>
    <source>
        <strain evidence="4">DSM 45161</strain>
    </source>
</reference>
<keyword evidence="2" id="KW-0812">Transmembrane</keyword>
<accession>A0A1C5HT56</accession>
<name>A0A1C5HT56_9ACTN</name>
<feature type="transmembrane region" description="Helical" evidence="2">
    <location>
        <begin position="34"/>
        <end position="52"/>
    </location>
</feature>
<gene>
    <name evidence="3" type="ORF">GA0070614_1738</name>
</gene>
<proteinExistence type="predicted"/>
<sequence length="128" mass="12422">MRWQVASLGLVTTGAGLAGIVLGVVGLALGRVEMVGFLVLGVFALLLVVGLARDARRARGRRPARHDVGGYSGYGVADPGAASSDPRCSDDGSERSGGGWGWGDSGGGSWGDSGGGSGGGSDGGGGSC</sequence>
<keyword evidence="2" id="KW-0472">Membrane</keyword>
<keyword evidence="2" id="KW-1133">Transmembrane helix</keyword>
<organism evidence="3 4">
    <name type="scientific">Micromonospora coxensis</name>
    <dbReference type="NCBI Taxonomy" id="356852"/>
    <lineage>
        <taxon>Bacteria</taxon>
        <taxon>Bacillati</taxon>
        <taxon>Actinomycetota</taxon>
        <taxon>Actinomycetes</taxon>
        <taxon>Micromonosporales</taxon>
        <taxon>Micromonosporaceae</taxon>
        <taxon>Micromonospora</taxon>
    </lineage>
</organism>
<evidence type="ECO:0000256" key="2">
    <source>
        <dbReference type="SAM" id="Phobius"/>
    </source>
</evidence>
<dbReference type="EMBL" id="LT607753">
    <property type="protein sequence ID" value="SCG49073.1"/>
    <property type="molecule type" value="Genomic_DNA"/>
</dbReference>
<keyword evidence="4" id="KW-1185">Reference proteome</keyword>
<evidence type="ECO:0000256" key="1">
    <source>
        <dbReference type="SAM" id="MobiDB-lite"/>
    </source>
</evidence>
<dbReference type="RefSeq" id="WP_172892339.1">
    <property type="nucleotide sequence ID" value="NZ_LT607753.1"/>
</dbReference>
<dbReference type="AlphaFoldDB" id="A0A1C5HT56"/>
<protein>
    <submittedName>
        <fullName evidence="3">Uncharacterized protein</fullName>
    </submittedName>
</protein>
<feature type="region of interest" description="Disordered" evidence="1">
    <location>
        <begin position="55"/>
        <end position="128"/>
    </location>
</feature>
<feature type="compositionally biased region" description="Gly residues" evidence="1">
    <location>
        <begin position="95"/>
        <end position="128"/>
    </location>
</feature>